<accession>A0A0A9XJ53</accession>
<reference evidence="2" key="2">
    <citation type="submission" date="2014-07" db="EMBL/GenBank/DDBJ databases">
        <authorList>
            <person name="Hull J."/>
        </authorList>
    </citation>
    <scope>NUCLEOTIDE SEQUENCE</scope>
</reference>
<dbReference type="EMBL" id="GDHC01007021">
    <property type="protein sequence ID" value="JAQ11608.1"/>
    <property type="molecule type" value="Transcribed_RNA"/>
</dbReference>
<evidence type="ECO:0000313" key="3">
    <source>
        <dbReference type="EMBL" id="JAQ11608.1"/>
    </source>
</evidence>
<reference evidence="2" key="1">
    <citation type="journal article" date="2014" name="PLoS ONE">
        <title>Transcriptome-Based Identification of ABC Transporters in the Western Tarnished Plant Bug Lygus hesperus.</title>
        <authorList>
            <person name="Hull J.J."/>
            <person name="Chaney K."/>
            <person name="Geib S.M."/>
            <person name="Fabrick J.A."/>
            <person name="Brent C.S."/>
            <person name="Walsh D."/>
            <person name="Lavine L.C."/>
        </authorList>
    </citation>
    <scope>NUCLEOTIDE SEQUENCE</scope>
</reference>
<sequence>MRLFIVTTGWLLLLQKGEGSTMGPWKGLLNKVTTCSDENQDLPPPLLLKVEKNGKFGRTVTKGSFDSLVLGISNEAEIIVRVHEFKNGRWDLVGTRNMGGTCNTLHAFIPEMWRLLVDHTTAETYTEGGATCVKPASKGEMTVPFDLPPITVDSVPSFIYGIYKIELVLLHPNQTLYGCSAFYADVVAKQTAG</sequence>
<feature type="signal peptide" evidence="1">
    <location>
        <begin position="1"/>
        <end position="19"/>
    </location>
</feature>
<evidence type="ECO:0000256" key="1">
    <source>
        <dbReference type="SAM" id="SignalP"/>
    </source>
</evidence>
<organism evidence="2">
    <name type="scientific">Lygus hesperus</name>
    <name type="common">Western plant bug</name>
    <dbReference type="NCBI Taxonomy" id="30085"/>
    <lineage>
        <taxon>Eukaryota</taxon>
        <taxon>Metazoa</taxon>
        <taxon>Ecdysozoa</taxon>
        <taxon>Arthropoda</taxon>
        <taxon>Hexapoda</taxon>
        <taxon>Insecta</taxon>
        <taxon>Pterygota</taxon>
        <taxon>Neoptera</taxon>
        <taxon>Paraneoptera</taxon>
        <taxon>Hemiptera</taxon>
        <taxon>Heteroptera</taxon>
        <taxon>Panheteroptera</taxon>
        <taxon>Cimicomorpha</taxon>
        <taxon>Miridae</taxon>
        <taxon>Mirini</taxon>
        <taxon>Lygus</taxon>
    </lineage>
</organism>
<keyword evidence="1" id="KW-0732">Signal</keyword>
<gene>
    <name evidence="2" type="primary">INVA</name>
    <name evidence="2" type="ORF">CM83_28246</name>
    <name evidence="3" type="ORF">g.38430</name>
</gene>
<dbReference type="EMBL" id="GBHO01023948">
    <property type="protein sequence ID" value="JAG19656.1"/>
    <property type="molecule type" value="Transcribed_RNA"/>
</dbReference>
<evidence type="ECO:0000313" key="2">
    <source>
        <dbReference type="EMBL" id="JAG19656.1"/>
    </source>
</evidence>
<protein>
    <submittedName>
        <fullName evidence="2">Acid beta-fructofuranosidase</fullName>
    </submittedName>
</protein>
<name>A0A0A9XJ53_LYGHE</name>
<feature type="chain" id="PRO_5007389732" evidence="1">
    <location>
        <begin position="20"/>
        <end position="193"/>
    </location>
</feature>
<proteinExistence type="predicted"/>
<dbReference type="AlphaFoldDB" id="A0A0A9XJ53"/>
<reference evidence="3" key="3">
    <citation type="journal article" date="2016" name="Gigascience">
        <title>De novo construction of an expanded transcriptome assembly for the western tarnished plant bug, Lygus hesperus.</title>
        <authorList>
            <person name="Tassone E.E."/>
            <person name="Geib S.M."/>
            <person name="Hall B."/>
            <person name="Fabrick J.A."/>
            <person name="Brent C.S."/>
            <person name="Hull J.J."/>
        </authorList>
    </citation>
    <scope>NUCLEOTIDE SEQUENCE</scope>
</reference>